<feature type="domain" description="Uracil-DNA glycosylase-like" evidence="1">
    <location>
        <begin position="15"/>
        <end position="165"/>
    </location>
</feature>
<dbReference type="SUPFAM" id="SSF52141">
    <property type="entry name" value="Uracil-DNA glycosylase-like"/>
    <property type="match status" value="1"/>
</dbReference>
<keyword evidence="3" id="KW-1185">Reference proteome</keyword>
<dbReference type="OrthoDB" id="790288at2"/>
<dbReference type="SMART" id="SM00987">
    <property type="entry name" value="UreE_C"/>
    <property type="match status" value="1"/>
</dbReference>
<name>A0A397RUB4_9MOLU</name>
<proteinExistence type="predicted"/>
<dbReference type="CDD" id="cd10032">
    <property type="entry name" value="UDG-F6_HDG"/>
    <property type="match status" value="1"/>
</dbReference>
<accession>A0A397RUB4</accession>
<dbReference type="Pfam" id="PF03167">
    <property type="entry name" value="UDG"/>
    <property type="match status" value="1"/>
</dbReference>
<evidence type="ECO:0000313" key="2">
    <source>
        <dbReference type="EMBL" id="RIA77773.1"/>
    </source>
</evidence>
<dbReference type="InterPro" id="IPR005122">
    <property type="entry name" value="Uracil-DNA_glycosylase-like"/>
</dbReference>
<evidence type="ECO:0000313" key="3">
    <source>
        <dbReference type="Proteomes" id="UP000266506"/>
    </source>
</evidence>
<protein>
    <submittedName>
        <fullName evidence="2">G/U mismatch-specific uracil-DNA glycosylase</fullName>
    </submittedName>
</protein>
<gene>
    <name evidence="2" type="ORF">EI71_00926</name>
</gene>
<dbReference type="Gene3D" id="3.40.470.10">
    <property type="entry name" value="Uracil-DNA glycosylase-like domain"/>
    <property type="match status" value="1"/>
</dbReference>
<comment type="caution">
    <text evidence="2">The sequence shown here is derived from an EMBL/GenBank/DDBJ whole genome shotgun (WGS) entry which is preliminary data.</text>
</comment>
<dbReference type="EMBL" id="QXEV01000007">
    <property type="protein sequence ID" value="RIA77773.1"/>
    <property type="molecule type" value="Genomic_DNA"/>
</dbReference>
<dbReference type="InterPro" id="IPR026353">
    <property type="entry name" value="Hypoxan-DNA_Glyclase"/>
</dbReference>
<dbReference type="NCBIfam" id="TIGR04274">
    <property type="entry name" value="hypoxanDNAglyco"/>
    <property type="match status" value="1"/>
</dbReference>
<dbReference type="SMART" id="SM00986">
    <property type="entry name" value="UDG"/>
    <property type="match status" value="1"/>
</dbReference>
<dbReference type="InParanoid" id="A0A397RUB4"/>
<sequence length="167" mass="19298">MKKQRTKNSIQHPFSPIIYPNSKILILGSFPSVISRENDFYYGNSKNRFWKVLGLIFDKDFISLSNEEKVNALKELHIALYDVVYSCTIDNSSDSSIEDVVYADIPSLIENTEINHIYCNGKKAYALLLKAYPMYKDRTVLLPSTSPANAAWNIDRLFEKWKELKLH</sequence>
<dbReference type="Proteomes" id="UP000266506">
    <property type="component" value="Unassembled WGS sequence"/>
</dbReference>
<dbReference type="RefSeq" id="WP_119016078.1">
    <property type="nucleotide sequence ID" value="NZ_QXEV01000007.1"/>
</dbReference>
<dbReference type="AlphaFoldDB" id="A0A397RUB4"/>
<dbReference type="InterPro" id="IPR036895">
    <property type="entry name" value="Uracil-DNA_glycosylase-like_sf"/>
</dbReference>
<evidence type="ECO:0000259" key="1">
    <source>
        <dbReference type="SMART" id="SM00986"/>
    </source>
</evidence>
<organism evidence="2 3">
    <name type="scientific">Anaeroplasma bactoclasticum</name>
    <dbReference type="NCBI Taxonomy" id="2088"/>
    <lineage>
        <taxon>Bacteria</taxon>
        <taxon>Bacillati</taxon>
        <taxon>Mycoplasmatota</taxon>
        <taxon>Mollicutes</taxon>
        <taxon>Anaeroplasmatales</taxon>
        <taxon>Anaeroplasmataceae</taxon>
        <taxon>Anaeroplasma</taxon>
    </lineage>
</organism>
<reference evidence="2 3" key="1">
    <citation type="submission" date="2018-08" db="EMBL/GenBank/DDBJ databases">
        <title>Genomic Encyclopedia of Archaeal and Bacterial Type Strains, Phase II (KMG-II): from individual species to whole genera.</title>
        <authorList>
            <person name="Goeker M."/>
        </authorList>
    </citation>
    <scope>NUCLEOTIDE SEQUENCE [LARGE SCALE GENOMIC DNA]</scope>
    <source>
        <strain evidence="2 3">ATCC 27112</strain>
    </source>
</reference>